<keyword evidence="8" id="KW-0963">Cytoplasm</keyword>
<dbReference type="InterPro" id="IPR024567">
    <property type="entry name" value="RNase_HII/HIII_dom"/>
</dbReference>
<dbReference type="GO" id="GO:0043137">
    <property type="term" value="P:DNA replication, removal of RNA primer"/>
    <property type="evidence" value="ECO:0007669"/>
    <property type="project" value="TreeGrafter"/>
</dbReference>
<evidence type="ECO:0000256" key="7">
    <source>
        <dbReference type="ARBA" id="ARBA00019179"/>
    </source>
</evidence>
<evidence type="ECO:0000256" key="2">
    <source>
        <dbReference type="ARBA" id="ARBA00001936"/>
    </source>
</evidence>
<evidence type="ECO:0000256" key="1">
    <source>
        <dbReference type="ARBA" id="ARBA00000077"/>
    </source>
</evidence>
<keyword evidence="9" id="KW-0540">Nuclease</keyword>
<evidence type="ECO:0000313" key="15">
    <source>
        <dbReference type="EMBL" id="SVA46940.1"/>
    </source>
</evidence>
<dbReference type="EC" id="3.1.26.4" evidence="6"/>
<comment type="subcellular location">
    <subcellularLocation>
        <location evidence="4">Cytoplasm</location>
    </subcellularLocation>
</comment>
<comment type="catalytic activity">
    <reaction evidence="1">
        <text>Endonucleolytic cleavage to 5'-phosphomonoester.</text>
        <dbReference type="EC" id="3.1.26.4"/>
    </reaction>
</comment>
<dbReference type="GO" id="GO:0032299">
    <property type="term" value="C:ribonuclease H2 complex"/>
    <property type="evidence" value="ECO:0007669"/>
    <property type="project" value="TreeGrafter"/>
</dbReference>
<keyword evidence="12" id="KW-0378">Hydrolase</keyword>
<evidence type="ECO:0000256" key="11">
    <source>
        <dbReference type="ARBA" id="ARBA00022759"/>
    </source>
</evidence>
<comment type="cofactor">
    <cofactor evidence="2">
        <name>Mn(2+)</name>
        <dbReference type="ChEBI" id="CHEBI:29035"/>
    </cofactor>
</comment>
<evidence type="ECO:0000256" key="10">
    <source>
        <dbReference type="ARBA" id="ARBA00022723"/>
    </source>
</evidence>
<keyword evidence="10" id="KW-0479">Metal-binding</keyword>
<dbReference type="GO" id="GO:0004523">
    <property type="term" value="F:RNA-DNA hybrid ribonuclease activity"/>
    <property type="evidence" value="ECO:0007669"/>
    <property type="project" value="UniProtKB-EC"/>
</dbReference>
<dbReference type="AlphaFoldDB" id="A0A381W325"/>
<name>A0A381W325_9ZZZZ</name>
<gene>
    <name evidence="15" type="ORF">METZ01_LOCUS99794</name>
</gene>
<dbReference type="InterPro" id="IPR036397">
    <property type="entry name" value="RNaseH_sf"/>
</dbReference>
<reference evidence="15" key="1">
    <citation type="submission" date="2018-05" db="EMBL/GenBank/DDBJ databases">
        <authorList>
            <person name="Lanie J.A."/>
            <person name="Ng W.-L."/>
            <person name="Kazmierczak K.M."/>
            <person name="Andrzejewski T.M."/>
            <person name="Davidsen T.M."/>
            <person name="Wayne K.J."/>
            <person name="Tettelin H."/>
            <person name="Glass J.I."/>
            <person name="Rusch D."/>
            <person name="Podicherti R."/>
            <person name="Tsui H.-C.T."/>
            <person name="Winkler M.E."/>
        </authorList>
    </citation>
    <scope>NUCLEOTIDE SEQUENCE</scope>
</reference>
<keyword evidence="13" id="KW-0464">Manganese</keyword>
<evidence type="ECO:0000256" key="8">
    <source>
        <dbReference type="ARBA" id="ARBA00022490"/>
    </source>
</evidence>
<dbReference type="GO" id="GO:0006298">
    <property type="term" value="P:mismatch repair"/>
    <property type="evidence" value="ECO:0007669"/>
    <property type="project" value="TreeGrafter"/>
</dbReference>
<dbReference type="InterPro" id="IPR012337">
    <property type="entry name" value="RNaseH-like_sf"/>
</dbReference>
<evidence type="ECO:0000256" key="4">
    <source>
        <dbReference type="ARBA" id="ARBA00004496"/>
    </source>
</evidence>
<evidence type="ECO:0000256" key="9">
    <source>
        <dbReference type="ARBA" id="ARBA00022722"/>
    </source>
</evidence>
<dbReference type="PANTHER" id="PTHR10954:SF18">
    <property type="entry name" value="RIBONUCLEASE HII"/>
    <property type="match status" value="1"/>
</dbReference>
<dbReference type="SUPFAM" id="SSF53098">
    <property type="entry name" value="Ribonuclease H-like"/>
    <property type="match status" value="1"/>
</dbReference>
<feature type="domain" description="RNase H type-2" evidence="14">
    <location>
        <begin position="1"/>
        <end position="160"/>
    </location>
</feature>
<sequence>MEKIDDSKKLTSSARERAATEIRNHCQCLGIGLASPKEIDSIGISEATKLAMIRAIKKLDVHPEYLLIDHVKLVEARIPFTSLTKGDAISYSIAAASIVAKVARDKLMAEANRIYPGYNFDKNKGYGTKAHINSIKLLGPSPFHRKSFAPIKDYPDINLENY</sequence>
<dbReference type="PROSITE" id="PS51975">
    <property type="entry name" value="RNASE_H_2"/>
    <property type="match status" value="1"/>
</dbReference>
<organism evidence="15">
    <name type="scientific">marine metagenome</name>
    <dbReference type="NCBI Taxonomy" id="408172"/>
    <lineage>
        <taxon>unclassified sequences</taxon>
        <taxon>metagenomes</taxon>
        <taxon>ecological metagenomes</taxon>
    </lineage>
</organism>
<evidence type="ECO:0000256" key="5">
    <source>
        <dbReference type="ARBA" id="ARBA00007383"/>
    </source>
</evidence>
<protein>
    <recommendedName>
        <fullName evidence="7">Ribonuclease HII</fullName>
        <ecNumber evidence="6">3.1.26.4</ecNumber>
    </recommendedName>
</protein>
<dbReference type="EMBL" id="UINC01010562">
    <property type="protein sequence ID" value="SVA46940.1"/>
    <property type="molecule type" value="Genomic_DNA"/>
</dbReference>
<dbReference type="GO" id="GO:0003723">
    <property type="term" value="F:RNA binding"/>
    <property type="evidence" value="ECO:0007669"/>
    <property type="project" value="InterPro"/>
</dbReference>
<dbReference type="CDD" id="cd07182">
    <property type="entry name" value="RNase_HII_bacteria_HII_like"/>
    <property type="match status" value="1"/>
</dbReference>
<comment type="similarity">
    <text evidence="5">Belongs to the RNase HII family.</text>
</comment>
<comment type="cofactor">
    <cofactor evidence="3">
        <name>Mg(2+)</name>
        <dbReference type="ChEBI" id="CHEBI:18420"/>
    </cofactor>
</comment>
<dbReference type="NCBIfam" id="NF000595">
    <property type="entry name" value="PRK00015.1-3"/>
    <property type="match status" value="1"/>
</dbReference>
<dbReference type="PANTHER" id="PTHR10954">
    <property type="entry name" value="RIBONUCLEASE H2 SUBUNIT A"/>
    <property type="match status" value="1"/>
</dbReference>
<evidence type="ECO:0000256" key="6">
    <source>
        <dbReference type="ARBA" id="ARBA00012180"/>
    </source>
</evidence>
<dbReference type="GO" id="GO:0046872">
    <property type="term" value="F:metal ion binding"/>
    <property type="evidence" value="ECO:0007669"/>
    <property type="project" value="UniProtKB-KW"/>
</dbReference>
<evidence type="ECO:0000256" key="13">
    <source>
        <dbReference type="ARBA" id="ARBA00023211"/>
    </source>
</evidence>
<evidence type="ECO:0000256" key="12">
    <source>
        <dbReference type="ARBA" id="ARBA00022801"/>
    </source>
</evidence>
<evidence type="ECO:0000256" key="3">
    <source>
        <dbReference type="ARBA" id="ARBA00001946"/>
    </source>
</evidence>
<proteinExistence type="inferred from homology"/>
<keyword evidence="11" id="KW-0255">Endonuclease</keyword>
<evidence type="ECO:0000259" key="14">
    <source>
        <dbReference type="PROSITE" id="PS51975"/>
    </source>
</evidence>
<accession>A0A381W325</accession>
<dbReference type="Pfam" id="PF01351">
    <property type="entry name" value="RNase_HII"/>
    <property type="match status" value="1"/>
</dbReference>
<dbReference type="GO" id="GO:0005737">
    <property type="term" value="C:cytoplasm"/>
    <property type="evidence" value="ECO:0007669"/>
    <property type="project" value="UniProtKB-SubCell"/>
</dbReference>
<dbReference type="InterPro" id="IPR001352">
    <property type="entry name" value="RNase_HII/HIII"/>
</dbReference>
<dbReference type="Gene3D" id="3.30.420.10">
    <property type="entry name" value="Ribonuclease H-like superfamily/Ribonuclease H"/>
    <property type="match status" value="1"/>
</dbReference>
<dbReference type="InterPro" id="IPR022898">
    <property type="entry name" value="RNase_HII"/>
</dbReference>